<dbReference type="Pfam" id="PF24764">
    <property type="entry name" value="rva_4"/>
    <property type="match status" value="1"/>
</dbReference>
<gene>
    <name evidence="2" type="ORF">N1851_022931</name>
</gene>
<dbReference type="EMBL" id="JAOPHQ010004268">
    <property type="protein sequence ID" value="KAK0140177.1"/>
    <property type="molecule type" value="Genomic_DNA"/>
</dbReference>
<protein>
    <recommendedName>
        <fullName evidence="1">Integrase core domain-containing protein</fullName>
    </recommendedName>
</protein>
<dbReference type="PANTHER" id="PTHR46791">
    <property type="entry name" value="EXPRESSED PROTEIN"/>
    <property type="match status" value="1"/>
</dbReference>
<evidence type="ECO:0000313" key="3">
    <source>
        <dbReference type="Proteomes" id="UP001174136"/>
    </source>
</evidence>
<dbReference type="AlphaFoldDB" id="A0AA47MHH4"/>
<name>A0AA47MHH4_MERPO</name>
<comment type="caution">
    <text evidence="2">The sequence shown here is derived from an EMBL/GenBank/DDBJ whole genome shotgun (WGS) entry which is preliminary data.</text>
</comment>
<reference evidence="2" key="1">
    <citation type="journal article" date="2023" name="Front. Mar. Sci.">
        <title>A new Merluccius polli reference genome to investigate the effects of global change in West African waters.</title>
        <authorList>
            <person name="Mateo J.L."/>
            <person name="Blanco-Fernandez C."/>
            <person name="Garcia-Vazquez E."/>
            <person name="Machado-Schiaffino G."/>
        </authorList>
    </citation>
    <scope>NUCLEOTIDE SEQUENCE</scope>
    <source>
        <strain evidence="2">C29</strain>
        <tissue evidence="2">Fin</tissue>
    </source>
</reference>
<evidence type="ECO:0000313" key="2">
    <source>
        <dbReference type="EMBL" id="KAK0140177.1"/>
    </source>
</evidence>
<dbReference type="InterPro" id="IPR058913">
    <property type="entry name" value="Integrase_dom_put"/>
</dbReference>
<accession>A0AA47MHH4</accession>
<keyword evidence="3" id="KW-1185">Reference proteome</keyword>
<evidence type="ECO:0000259" key="1">
    <source>
        <dbReference type="Pfam" id="PF24764"/>
    </source>
</evidence>
<proteinExistence type="predicted"/>
<sequence>MIRPNHFAIISDLDLDDLVRDVVAGNDQIGPESVRTSLRTRGFCVQRRRVRESMMRTNPGAAAVRALLRRPERRVYQGPNSLWHIDGNHKLIRWRIVIHGGIDGFSRLIVFLRASNNNRSSTVIRTDRGGENADICMFMNVFRGTRRGSAIQGRSVHNQRIERLWGDMWRGISNVYHRLFYFLESEGRLGRLHQSMEPPWIEDRKAQEPNATLCERMSPPAGTTVHGYAASLQHRMLVCHLQMLILYTHHLLLLGHNQLLLLGHKHLLLLLLGRVAVPHDEYTIDDAVMGQIRAQFDPLSGPRGEHGITLIRGLLSFMDSVPENRPTG</sequence>
<dbReference type="Proteomes" id="UP001174136">
    <property type="component" value="Unassembled WGS sequence"/>
</dbReference>
<dbReference type="PANTHER" id="PTHR46791:SF5">
    <property type="entry name" value="CLR5 DOMAIN-CONTAINING PROTEIN-RELATED"/>
    <property type="match status" value="1"/>
</dbReference>
<feature type="domain" description="Integrase core" evidence="1">
    <location>
        <begin position="77"/>
        <end position="190"/>
    </location>
</feature>
<organism evidence="2 3">
    <name type="scientific">Merluccius polli</name>
    <name type="common">Benguela hake</name>
    <name type="synonym">Merluccius cadenati</name>
    <dbReference type="NCBI Taxonomy" id="89951"/>
    <lineage>
        <taxon>Eukaryota</taxon>
        <taxon>Metazoa</taxon>
        <taxon>Chordata</taxon>
        <taxon>Craniata</taxon>
        <taxon>Vertebrata</taxon>
        <taxon>Euteleostomi</taxon>
        <taxon>Actinopterygii</taxon>
        <taxon>Neopterygii</taxon>
        <taxon>Teleostei</taxon>
        <taxon>Neoteleostei</taxon>
        <taxon>Acanthomorphata</taxon>
        <taxon>Zeiogadaria</taxon>
        <taxon>Gadariae</taxon>
        <taxon>Gadiformes</taxon>
        <taxon>Gadoidei</taxon>
        <taxon>Merlucciidae</taxon>
        <taxon>Merluccius</taxon>
    </lineage>
</organism>